<accession>A0A5C7SR14</accession>
<proteinExistence type="predicted"/>
<reference evidence="3 4" key="1">
    <citation type="submission" date="2018-09" db="EMBL/GenBank/DDBJ databases">
        <title>Metagenome Assembled Genomes from an Advanced Water Purification Facility.</title>
        <authorList>
            <person name="Stamps B.W."/>
            <person name="Spear J.R."/>
        </authorList>
    </citation>
    <scope>NUCLEOTIDE SEQUENCE [LARGE SCALE GENOMIC DNA]</scope>
    <source>
        <strain evidence="3">Bin_27_1</strain>
    </source>
</reference>
<organism evidence="3 4">
    <name type="scientific">Thauera aminoaromatica</name>
    <dbReference type="NCBI Taxonomy" id="164330"/>
    <lineage>
        <taxon>Bacteria</taxon>
        <taxon>Pseudomonadati</taxon>
        <taxon>Pseudomonadota</taxon>
        <taxon>Betaproteobacteria</taxon>
        <taxon>Rhodocyclales</taxon>
        <taxon>Zoogloeaceae</taxon>
        <taxon>Thauera</taxon>
    </lineage>
</organism>
<dbReference type="PANTHER" id="PTHR15600:SF42">
    <property type="entry name" value="SACSIN"/>
    <property type="match status" value="1"/>
</dbReference>
<dbReference type="SUPFAM" id="SSF55874">
    <property type="entry name" value="ATPase domain of HSP90 chaperone/DNA topoisomerase II/histidine kinase"/>
    <property type="match status" value="2"/>
</dbReference>
<comment type="caution">
    <text evidence="3">The sequence shown here is derived from an EMBL/GenBank/DDBJ whole genome shotgun (WGS) entry which is preliminary data.</text>
</comment>
<dbReference type="GO" id="GO:0030544">
    <property type="term" value="F:Hsp70 protein binding"/>
    <property type="evidence" value="ECO:0007669"/>
    <property type="project" value="TreeGrafter"/>
</dbReference>
<feature type="domain" description="Sacsin/Nov" evidence="2">
    <location>
        <begin position="16"/>
        <end position="115"/>
    </location>
</feature>
<dbReference type="Gene3D" id="3.30.565.10">
    <property type="entry name" value="Histidine kinase-like ATPase, C-terminal domain"/>
    <property type="match status" value="1"/>
</dbReference>
<protein>
    <recommendedName>
        <fullName evidence="2">Sacsin/Nov domain-containing protein</fullName>
    </recommendedName>
</protein>
<dbReference type="EMBL" id="SSFD01000127">
    <property type="protein sequence ID" value="TXH85872.1"/>
    <property type="molecule type" value="Genomic_DNA"/>
</dbReference>
<dbReference type="InterPro" id="IPR052972">
    <property type="entry name" value="Sacsin_chaperone_reg"/>
</dbReference>
<evidence type="ECO:0000313" key="4">
    <source>
        <dbReference type="Proteomes" id="UP000321192"/>
    </source>
</evidence>
<gene>
    <name evidence="3" type="ORF">E6Q80_08660</name>
</gene>
<evidence type="ECO:0000259" key="2">
    <source>
        <dbReference type="Pfam" id="PF25794"/>
    </source>
</evidence>
<dbReference type="RefSeq" id="WP_276658263.1">
    <property type="nucleotide sequence ID" value="NZ_SSFD01000127.1"/>
</dbReference>
<feature type="region of interest" description="Disordered" evidence="1">
    <location>
        <begin position="1505"/>
        <end position="1524"/>
    </location>
</feature>
<sequence>MSGYESSIINLIADNLRDRYDSGFPVIKELVQNADDAQATRIVFGQHPGFPHDTDHPLTTGPALWFFNNGRFKPDDREAIRSFGINSKAGDASTIGKFGLGMKSVFHLGEAFLYLGFSGSGDVVREIINPWDNKRPDHLHSDWNDVSEVVWQTLEQQVATLKQPADASGFFLWLPLRTHALLDGKGPIIRCFPGEPDSKELDFLREQSLAGRLAAVLAMLPHLEEINFSDPTYGFHLKLQQSDGGNRLALGRENAPEESASLVIGAHQKLKVAARHRPSEDSVEPFAGFRNSPAWPRSFYRNPVTGFEEIAKDKSRAEGAVIVSHIDGDVGQLTMEWAVFLPLGEPSIVRIPNSSRHYRITLHGQFFVDAGRKGVVGLDNWFQVADQSADSSSESALRNGWNRALVEQVVLPLLLPALEHYTQAYAVKDTDTRQLTQALKDWINQLRHKLPQGKLLSLICQKRSWVRILTARGGAWSLVSDAVTLLPMPAPPASEPQRPWEIFSALDEHGTVIDADAPDVSESSLQWGERETLAAVQSIQVDALFSKAGFDYLGDWFGMRLTGRLPYCRNREVQTAMVSVLRTGLQRGGLGKVRRFARSFSNVLSALDEQRCIGLGARDTSSATSVPDAVFQALWSVDSDLLLVPQDLFIQGSNAKPREHDLFRWLEAVQPLLNDRSLGVATMTTCRELLNTLDPASRKSFLEQNKDIRVIAARNVRTGRDEPLSWRQIEEFREQHALFAAGSATPAASNLLKMLSESMPNQLLFQLTRENQDTVFGPETRLPSPDDAAGILLCVAASGSSFGAIEARRNLINSLNLPAGSAVDGARWTKIRGGMRYLLHGERAHRYSDDPLWVRDPHTGLAWKKLWGQLQTVEPWQILDDSISDLLKSGDLPRLNVRRIDRNEAIKYLSETEPARLDPASFSMEERAEILGVIQDKALWCKLPLHEFADRTFGHIDEGVYLPGDVELPTDLAGKVRLLMEASDPALSQQQRNWVPELSSVVIARIALDSAAPHKHWRLLLDVLGGGDLELEAVLRRTPWLPLSSGKAAEPGNVIHVPDLEDELERLASETGYRFTTVKGLCSSLREHPRLPQLLDTIVPEGKASFETLVRMLVELPSYSVGTFPREAIDEINKALPALCKVQRLHAWRLLATVAAGLDDTVWNVLLEHSTVPLEPQVLVDVLNELAGSSEPAALAAHRLYLKSFNANPGCDRSHVAKLKLRTLDGAWVAAEGLCADATGIRRQYLLDKEQAIALRDKVFSAAGVQGERDAANPVDSARLDTLRKATPGLAESYFRGWDARTKGSAVGSFLATLGSSLEQLARDYLRPQSLEHTRQKLCDYSSEQGRWPDCSVLGQSIETVKVVVTVVTDAKVEAHNLLGDLQAFPVEQDPEQIVVGAPRRIKDWRGQGLGFLVQLAPRDLYERMDGHQLSETLRRSTRFILTTIHKAKHDNVDALWNELNGSDQLELAIVRQKILDHLPPYLRQLGAHREKPVKEKLNLLNEAHNRKTEAEVQKESQSARDKASNLYRRRSLELAECLDTDPDAHRIVLSQLRRKLEEFQYERDGVLFELFQNADDAAVELGRCETLGAEIEIPEPARRFVIETNGSHVRVLHWGRLINYRGPSNLPDRWSGFGDDLEKMLILSASDKPDDETVTGRFGLGFKSVFLVCDKPRIVSGDLQVEICGGILPIPWSDAGRAIELLNKYAQDRLYRGTLIELAVDHGNLADVVGRFARYAGLVAVFSRALRSVHLDMKDGNRVIDWLPMKPVEGVEVGETNIPGTPSQISRLLVLRAKNGAVALKLGAHGCEVIESEVAPVWVTVPTRESDQIGFVINGAFQLDAGRGRLAGNQSSNVLMMREIGREVGERLYYLLQAHDDPNTWASRRAELGLVMDCTPAQFLASIWQTLSKRTLAGAESSDLQKLAGELVIEAFVGWCERGGPIPNGLPGTFSALVPTGRELRQLPDTWSGVDVLRRLWEVPGFSAASVHLTSRFMANLLRKSGLQATIPSFDLDSLVVSVCTNEQCGPEVAAALERFMAELERNDSTAQISFKSGSKLRFKVENGRWCPPQDVLCASDMPEHADEKLRFDFAPEANRLDHAYSREAIAFFMRCRERMQAPTETLVRWALDCKDNTRRAAALRYIGEGQLCREVADSIRKSNDRGWISDIASRQHPLVASFGPELSTAIWRLLAPEAVFAEPWQPTPTLSTHSYRGPDALVRIQQWWDRESGEHRQRYLNHLYPDGRLTGLSLGSGSVNRKPWMTLFGLGAFQRLGRVRSYQTRGFIQYMQRKGWWEVICESHPEEHGDKWLEILKQFAEDRQVGQEYDHWLDAFPRLYQLAYWLDQYVDLFEGINCRSGQQLDPDLFLKPYSDPSLQGGGWGAPAIDRTMKIGVHLVVRELLRHKVIVNPVAHHLAYMPVNRVLQLFDAIGIHLPEESNKGIWKVLSDELGEDGAIFGGDFDIPLLVLAEDNDLLMEVCSASILDDDPEVFEVFA</sequence>
<evidence type="ECO:0000313" key="3">
    <source>
        <dbReference type="EMBL" id="TXH85872.1"/>
    </source>
</evidence>
<dbReference type="PANTHER" id="PTHR15600">
    <property type="entry name" value="SACSIN"/>
    <property type="match status" value="1"/>
</dbReference>
<dbReference type="Proteomes" id="UP000321192">
    <property type="component" value="Unassembled WGS sequence"/>
</dbReference>
<evidence type="ECO:0000256" key="1">
    <source>
        <dbReference type="SAM" id="MobiDB-lite"/>
    </source>
</evidence>
<dbReference type="InterPro" id="IPR036890">
    <property type="entry name" value="HATPase_C_sf"/>
</dbReference>
<dbReference type="NCBIfam" id="NF047352">
    <property type="entry name" value="P_loop_sacsin"/>
    <property type="match status" value="1"/>
</dbReference>
<name>A0A5C7SR14_THASP</name>
<dbReference type="InterPro" id="IPR058210">
    <property type="entry name" value="SACS/Nov_dom"/>
</dbReference>
<dbReference type="Pfam" id="PF25794">
    <property type="entry name" value="SACS"/>
    <property type="match status" value="1"/>
</dbReference>